<gene>
    <name evidence="2" type="ORF">CA267_012940</name>
</gene>
<reference evidence="3" key="1">
    <citation type="submission" date="2014-12" db="EMBL/GenBank/DDBJ databases">
        <title>Complete genome sequence of a multi-drug resistant Klebsiella pneumoniae.</title>
        <authorList>
            <person name="Hua X."/>
            <person name="Chen Q."/>
            <person name="Li X."/>
            <person name="Feng Y."/>
            <person name="Ruan Z."/>
            <person name="Yu Y."/>
        </authorList>
    </citation>
    <scope>NUCLEOTIDE SEQUENCE [LARGE SCALE GENOMIC DNA]</scope>
    <source>
        <strain evidence="3">5.12</strain>
    </source>
</reference>
<accession>A0A6M4MET8</accession>
<feature type="signal peptide" evidence="1">
    <location>
        <begin position="1"/>
        <end position="23"/>
    </location>
</feature>
<keyword evidence="1" id="KW-0732">Signal</keyword>
<sequence>MKITSFIAVSFITSGLFTVQAQAQESSLERVLSSFVKHAVVTTTNELQIDVKQVVANTAYRFSLTGESVVGKVSVTDIAKTDTLKPETIKNKQG</sequence>
<dbReference type="Proteomes" id="UP000219285">
    <property type="component" value="Chromosome"/>
</dbReference>
<reference evidence="2 3" key="2">
    <citation type="submission" date="2020-04" db="EMBL/GenBank/DDBJ databases">
        <title>Complete genome sequence of Alteromonas pelagimontana 5.12T.</title>
        <authorList>
            <person name="Sinha R.K."/>
            <person name="Krishnan K.P."/>
            <person name="Kurian J.P."/>
        </authorList>
    </citation>
    <scope>NUCLEOTIDE SEQUENCE [LARGE SCALE GENOMIC DNA]</scope>
    <source>
        <strain evidence="2 3">5.12</strain>
    </source>
</reference>
<dbReference type="AlphaFoldDB" id="A0A6M4MET8"/>
<protein>
    <submittedName>
        <fullName evidence="2">Uncharacterized protein</fullName>
    </submittedName>
</protein>
<organism evidence="2 3">
    <name type="scientific">Alteromonas pelagimontana</name>
    <dbReference type="NCBI Taxonomy" id="1858656"/>
    <lineage>
        <taxon>Bacteria</taxon>
        <taxon>Pseudomonadati</taxon>
        <taxon>Pseudomonadota</taxon>
        <taxon>Gammaproteobacteria</taxon>
        <taxon>Alteromonadales</taxon>
        <taxon>Alteromonadaceae</taxon>
        <taxon>Alteromonas/Salinimonas group</taxon>
        <taxon>Alteromonas</taxon>
    </lineage>
</organism>
<evidence type="ECO:0000256" key="1">
    <source>
        <dbReference type="SAM" id="SignalP"/>
    </source>
</evidence>
<proteinExistence type="predicted"/>
<name>A0A6M4MET8_9ALTE</name>
<evidence type="ECO:0000313" key="3">
    <source>
        <dbReference type="Proteomes" id="UP000219285"/>
    </source>
</evidence>
<dbReference type="RefSeq" id="WP_075610435.1">
    <property type="nucleotide sequence ID" value="NZ_CP052766.1"/>
</dbReference>
<evidence type="ECO:0000313" key="2">
    <source>
        <dbReference type="EMBL" id="QJR81609.1"/>
    </source>
</evidence>
<feature type="chain" id="PRO_5028811945" evidence="1">
    <location>
        <begin position="24"/>
        <end position="94"/>
    </location>
</feature>
<dbReference type="KEGG" id="apel:CA267_012940"/>
<dbReference type="OrthoDB" id="6337918at2"/>
<dbReference type="EMBL" id="CP052766">
    <property type="protein sequence ID" value="QJR81609.1"/>
    <property type="molecule type" value="Genomic_DNA"/>
</dbReference>
<keyword evidence="3" id="KW-1185">Reference proteome</keyword>